<reference evidence="7" key="1">
    <citation type="submission" date="2022-12" db="EMBL/GenBank/DDBJ databases">
        <title>Reclassification of two methanogenic archaea species isolated from the Kolyma lowland permafrost.</title>
        <authorList>
            <person name="Trubitsyn V.E."/>
            <person name="Rivkina E.M."/>
            <person name="Shcherbakova V.A."/>
        </authorList>
    </citation>
    <scope>NUCLEOTIDE SEQUENCE</scope>
    <source>
        <strain evidence="6">M2</strain>
        <strain evidence="7">MK4</strain>
    </source>
</reference>
<dbReference type="GO" id="GO:0005737">
    <property type="term" value="C:cytoplasm"/>
    <property type="evidence" value="ECO:0007669"/>
    <property type="project" value="TreeGrafter"/>
</dbReference>
<dbReference type="InterPro" id="IPR011761">
    <property type="entry name" value="ATP-grasp"/>
</dbReference>
<dbReference type="Gene3D" id="3.30.470.20">
    <property type="entry name" value="ATP-grasp fold, B domain"/>
    <property type="match status" value="2"/>
</dbReference>
<accession>A0A9E5A5X9</accession>
<evidence type="ECO:0000259" key="5">
    <source>
        <dbReference type="PROSITE" id="PS50975"/>
    </source>
</evidence>
<evidence type="ECO:0000256" key="4">
    <source>
        <dbReference type="PROSITE-ProRule" id="PRU00409"/>
    </source>
</evidence>
<dbReference type="PANTHER" id="PTHR21621">
    <property type="entry name" value="RIBOSOMAL PROTEIN S6 MODIFICATION PROTEIN"/>
    <property type="match status" value="1"/>
</dbReference>
<dbReference type="SMART" id="SM01209">
    <property type="entry name" value="GARS_A"/>
    <property type="match status" value="1"/>
</dbReference>
<dbReference type="GO" id="GO:0005524">
    <property type="term" value="F:ATP binding"/>
    <property type="evidence" value="ECO:0007669"/>
    <property type="project" value="UniProtKB-UniRule"/>
</dbReference>
<evidence type="ECO:0000313" key="8">
    <source>
        <dbReference type="Proteomes" id="UP001068021"/>
    </source>
</evidence>
<dbReference type="PROSITE" id="PS50975">
    <property type="entry name" value="ATP_GRASP"/>
    <property type="match status" value="1"/>
</dbReference>
<dbReference type="EMBL" id="JAPVER010000020">
    <property type="protein sequence ID" value="MCZ3367166.1"/>
    <property type="molecule type" value="Genomic_DNA"/>
</dbReference>
<sequence>MQTNYERLELSTQIVIKEALKRGVEVEVLDPDDNFIRLKKGNNVEYVKQATKTSVDTYIAPLIMENKEITKLVLKEHNINVPSSVTVGNINEALDKYSNFIHKDIVIKPKSTNFGDGVLILKCLKSKEEYIKAVAHALRYDNSVMIEEFVPGKEYRFLVIDDEVAAVMHRVPANVVGDGVQNIKELVFEKNMNPMRGKGYLTPLEKISIGPVEENYLASQMKNISYVPNNGEIVYLRENSNISTGGDSIDFTDDVLEHYKIIAVKSAKAVGAKICGVDMIIKDIKAGPDKNNHSIIELNFNPVLYPHNFPYKGQNRHVENKILDLLRF</sequence>
<dbReference type="GO" id="GO:0004363">
    <property type="term" value="F:glutathione synthase activity"/>
    <property type="evidence" value="ECO:0007669"/>
    <property type="project" value="UniProtKB-EC"/>
</dbReference>
<dbReference type="EC" id="6.3.2.3" evidence="7"/>
<dbReference type="RefSeq" id="WP_048082426.1">
    <property type="nucleotide sequence ID" value="NZ_JAPVER010000020.1"/>
</dbReference>
<proteinExistence type="predicted"/>
<comment type="caution">
    <text evidence="7">The sequence shown here is derived from an EMBL/GenBank/DDBJ whole genome shotgun (WGS) entry which is preliminary data.</text>
</comment>
<keyword evidence="1 7" id="KW-0436">Ligase</keyword>
<dbReference type="PANTHER" id="PTHR21621:SF0">
    <property type="entry name" value="BETA-CITRYLGLUTAMATE SYNTHASE B-RELATED"/>
    <property type="match status" value="1"/>
</dbReference>
<dbReference type="SUPFAM" id="SSF56059">
    <property type="entry name" value="Glutathione synthetase ATP-binding domain-like"/>
    <property type="match status" value="1"/>
</dbReference>
<dbReference type="InterPro" id="IPR040657">
    <property type="entry name" value="GshAB_ATP-grasp"/>
</dbReference>
<dbReference type="GO" id="GO:0018169">
    <property type="term" value="F:ribosomal S6-glutamic acid ligase activity"/>
    <property type="evidence" value="ECO:0007669"/>
    <property type="project" value="TreeGrafter"/>
</dbReference>
<evidence type="ECO:0000313" key="7">
    <source>
        <dbReference type="EMBL" id="MCZ3373686.1"/>
    </source>
</evidence>
<keyword evidence="3 4" id="KW-0067">ATP-binding</keyword>
<dbReference type="GO" id="GO:0009432">
    <property type="term" value="P:SOS response"/>
    <property type="evidence" value="ECO:0007669"/>
    <property type="project" value="TreeGrafter"/>
</dbReference>
<dbReference type="Pfam" id="PF18419">
    <property type="entry name" value="ATP-grasp_6"/>
    <property type="match status" value="1"/>
</dbReference>
<gene>
    <name evidence="7" type="primary">gshAB</name>
    <name evidence="7" type="ORF">O3H35_13640</name>
    <name evidence="6" type="ORF">O3H54_14850</name>
</gene>
<dbReference type="GO" id="GO:0046872">
    <property type="term" value="F:metal ion binding"/>
    <property type="evidence" value="ECO:0007669"/>
    <property type="project" value="InterPro"/>
</dbReference>
<name>A0A9E5A5X9_9EURY</name>
<dbReference type="Proteomes" id="UP001074446">
    <property type="component" value="Unassembled WGS sequence"/>
</dbReference>
<keyword evidence="8" id="KW-1185">Reference proteome</keyword>
<dbReference type="NCBIfam" id="NF002688">
    <property type="entry name" value="PRK02471.1"/>
    <property type="match status" value="1"/>
</dbReference>
<organism evidence="7">
    <name type="scientific">Methanobacterium veterum</name>
    <dbReference type="NCBI Taxonomy" id="408577"/>
    <lineage>
        <taxon>Archaea</taxon>
        <taxon>Methanobacteriati</taxon>
        <taxon>Methanobacteriota</taxon>
        <taxon>Methanomada group</taxon>
        <taxon>Methanobacteria</taxon>
        <taxon>Methanobacteriales</taxon>
        <taxon>Methanobacteriaceae</taxon>
        <taxon>Methanobacterium</taxon>
    </lineage>
</organism>
<dbReference type="EC" id="6.3.2.2" evidence="7"/>
<evidence type="ECO:0000313" key="6">
    <source>
        <dbReference type="EMBL" id="MCZ3367166.1"/>
    </source>
</evidence>
<evidence type="ECO:0000256" key="2">
    <source>
        <dbReference type="ARBA" id="ARBA00022741"/>
    </source>
</evidence>
<dbReference type="Pfam" id="PF01071">
    <property type="entry name" value="GARS_A"/>
    <property type="match status" value="1"/>
</dbReference>
<dbReference type="Proteomes" id="UP001068021">
    <property type="component" value="Unassembled WGS sequence"/>
</dbReference>
<keyword evidence="2 4" id="KW-0547">Nucleotide-binding</keyword>
<feature type="domain" description="ATP-grasp" evidence="5">
    <location>
        <begin position="71"/>
        <end position="327"/>
    </location>
</feature>
<dbReference type="EMBL" id="JAPVES010000030">
    <property type="protein sequence ID" value="MCZ3373686.1"/>
    <property type="molecule type" value="Genomic_DNA"/>
</dbReference>
<dbReference type="InterPro" id="IPR020561">
    <property type="entry name" value="PRibGlycinamid_synth_ATP-grasp"/>
</dbReference>
<evidence type="ECO:0000256" key="3">
    <source>
        <dbReference type="ARBA" id="ARBA00022840"/>
    </source>
</evidence>
<protein>
    <submittedName>
        <fullName evidence="7">Bifunctional glutamate--cysteine ligase GshA/glutathione synthetase GshB</fullName>
        <ecNumber evidence="7">6.3.2.2</ecNumber>
        <ecNumber evidence="7">6.3.2.3</ecNumber>
    </submittedName>
</protein>
<dbReference type="GO" id="GO:0004357">
    <property type="term" value="F:glutamate-cysteine ligase activity"/>
    <property type="evidence" value="ECO:0007669"/>
    <property type="project" value="UniProtKB-EC"/>
</dbReference>
<dbReference type="AlphaFoldDB" id="A0A9E5A5X9"/>
<evidence type="ECO:0000256" key="1">
    <source>
        <dbReference type="ARBA" id="ARBA00022598"/>
    </source>
</evidence>